<accession>A0ABU5CQ10</accession>
<keyword evidence="8" id="KW-1185">Reference proteome</keyword>
<evidence type="ECO:0000256" key="2">
    <source>
        <dbReference type="ARBA" id="ARBA00022692"/>
    </source>
</evidence>
<feature type="transmembrane region" description="Helical" evidence="5">
    <location>
        <begin position="6"/>
        <end position="23"/>
    </location>
</feature>
<dbReference type="InterPro" id="IPR002810">
    <property type="entry name" value="NfeD-like_C"/>
</dbReference>
<dbReference type="RefSeq" id="WP_320379186.1">
    <property type="nucleotide sequence ID" value="NZ_JAWDIQ010000001.1"/>
</dbReference>
<comment type="subcellular location">
    <subcellularLocation>
        <location evidence="1">Membrane</location>
        <topology evidence="1">Multi-pass membrane protein</topology>
    </subcellularLocation>
</comment>
<feature type="domain" description="NfeD-like C-terminal" evidence="6">
    <location>
        <begin position="153"/>
        <end position="206"/>
    </location>
</feature>
<dbReference type="Proteomes" id="UP001275315">
    <property type="component" value="Unassembled WGS sequence"/>
</dbReference>
<keyword evidence="3 5" id="KW-1133">Transmembrane helix</keyword>
<dbReference type="EMBL" id="JAWDIQ010000001">
    <property type="protein sequence ID" value="MDY0408453.1"/>
    <property type="molecule type" value="Genomic_DNA"/>
</dbReference>
<feature type="transmembrane region" description="Helical" evidence="5">
    <location>
        <begin position="78"/>
        <end position="96"/>
    </location>
</feature>
<evidence type="ECO:0000256" key="5">
    <source>
        <dbReference type="SAM" id="Phobius"/>
    </source>
</evidence>
<organism evidence="7 8">
    <name type="scientific">Paracerasibacillus soli</name>
    <dbReference type="NCBI Taxonomy" id="480284"/>
    <lineage>
        <taxon>Bacteria</taxon>
        <taxon>Bacillati</taxon>
        <taxon>Bacillota</taxon>
        <taxon>Bacilli</taxon>
        <taxon>Bacillales</taxon>
        <taxon>Bacillaceae</taxon>
        <taxon>Paracerasibacillus</taxon>
    </lineage>
</organism>
<comment type="caution">
    <text evidence="7">The sequence shown here is derived from an EMBL/GenBank/DDBJ whole genome shotgun (WGS) entry which is preliminary data.</text>
</comment>
<feature type="transmembrane region" description="Helical" evidence="5">
    <location>
        <begin position="53"/>
        <end position="71"/>
    </location>
</feature>
<dbReference type="InterPro" id="IPR012340">
    <property type="entry name" value="NA-bd_OB-fold"/>
</dbReference>
<dbReference type="InterPro" id="IPR052165">
    <property type="entry name" value="Membrane_assoc_protease"/>
</dbReference>
<dbReference type="PANTHER" id="PTHR33507">
    <property type="entry name" value="INNER MEMBRANE PROTEIN YBBJ"/>
    <property type="match status" value="1"/>
</dbReference>
<feature type="transmembrane region" description="Helical" evidence="5">
    <location>
        <begin position="102"/>
        <end position="123"/>
    </location>
</feature>
<feature type="transmembrane region" description="Helical" evidence="5">
    <location>
        <begin position="30"/>
        <end position="47"/>
    </location>
</feature>
<sequence length="212" mass="23451">MEIFSYDWIGLVITGLASLFLIGEILVNMRGFFAILGIGFITVYFSVYVQTDLLMLMMFIYFIGLVLIILDGKLLNDGTLATIGLFSMLLAVALPAPNIFAGIYAVIGVMAGLGGSFLFLKVFPRREMWTKMTLKDQLTDEAGYSSINTSYRELVGKQGITVTNMRPVGTIRIDGKDYSAISNGQWLMKDMKVTVIQVDGTRILVEEVQSRG</sequence>
<name>A0ABU5CQ10_9BACI</name>
<evidence type="ECO:0000313" key="8">
    <source>
        <dbReference type="Proteomes" id="UP001275315"/>
    </source>
</evidence>
<dbReference type="Gene3D" id="2.40.50.140">
    <property type="entry name" value="Nucleic acid-binding proteins"/>
    <property type="match status" value="1"/>
</dbReference>
<evidence type="ECO:0000259" key="6">
    <source>
        <dbReference type="Pfam" id="PF01957"/>
    </source>
</evidence>
<dbReference type="Pfam" id="PF01957">
    <property type="entry name" value="NfeD"/>
    <property type="match status" value="1"/>
</dbReference>
<gene>
    <name evidence="7" type="ORF">RWD45_07655</name>
</gene>
<dbReference type="SUPFAM" id="SSF141322">
    <property type="entry name" value="NfeD domain-like"/>
    <property type="match status" value="1"/>
</dbReference>
<proteinExistence type="predicted"/>
<keyword evidence="4 5" id="KW-0472">Membrane</keyword>
<evidence type="ECO:0000256" key="1">
    <source>
        <dbReference type="ARBA" id="ARBA00004141"/>
    </source>
</evidence>
<reference evidence="7 8" key="1">
    <citation type="submission" date="2023-10" db="EMBL/GenBank/DDBJ databases">
        <title>Virgibacillus soli CC-YMP-6 genome.</title>
        <authorList>
            <person name="Miliotis G."/>
            <person name="Sengupta P."/>
            <person name="Hameed A."/>
            <person name="Chuvochina M."/>
            <person name="Mcdonagh F."/>
            <person name="Simpson A.C."/>
            <person name="Singh N.K."/>
            <person name="Rekha P.D."/>
            <person name="Raman K."/>
            <person name="Hugenholtz P."/>
            <person name="Venkateswaran K."/>
        </authorList>
    </citation>
    <scope>NUCLEOTIDE SEQUENCE [LARGE SCALE GENOMIC DNA]</scope>
    <source>
        <strain evidence="7 8">CC-YMP-6</strain>
    </source>
</reference>
<protein>
    <submittedName>
        <fullName evidence="7">NfeD family protein</fullName>
    </submittedName>
</protein>
<evidence type="ECO:0000256" key="3">
    <source>
        <dbReference type="ARBA" id="ARBA00022989"/>
    </source>
</evidence>
<evidence type="ECO:0000256" key="4">
    <source>
        <dbReference type="ARBA" id="ARBA00023136"/>
    </source>
</evidence>
<keyword evidence="2 5" id="KW-0812">Transmembrane</keyword>
<evidence type="ECO:0000313" key="7">
    <source>
        <dbReference type="EMBL" id="MDY0408453.1"/>
    </source>
</evidence>
<dbReference type="PANTHER" id="PTHR33507:SF3">
    <property type="entry name" value="INNER MEMBRANE PROTEIN YBBJ"/>
    <property type="match status" value="1"/>
</dbReference>